<feature type="transmembrane region" description="Helical" evidence="8">
    <location>
        <begin position="6"/>
        <end position="26"/>
    </location>
</feature>
<dbReference type="Pfam" id="PF07992">
    <property type="entry name" value="Pyr_redox_2"/>
    <property type="match status" value="1"/>
</dbReference>
<dbReference type="InterPro" id="IPR036188">
    <property type="entry name" value="FAD/NAD-bd_sf"/>
</dbReference>
<keyword evidence="8" id="KW-0472">Membrane</keyword>
<evidence type="ECO:0000256" key="4">
    <source>
        <dbReference type="ARBA" id="ARBA00022827"/>
    </source>
</evidence>
<sequence length="535" mass="60578">MSAEAPSYDALIVGAGFSGIFLLYHLRKIGLKCRIYEAGTGLGGTWHWHTYPGLRVDSEVPVYEYSAPELWSDWTWTEKYPDGEEILKYFDHVDQVWDIKKDVEFGVKVVGAQFNMQNNNWDVETGDGRTTHCRFFLLATGFCAKRFVPDYKGLDTFKGIMCHSADWPREGVDVKGKRTAVIGTGATGVQLTQALAKESSSLVVFQRTPNLALPMRQGKLSREEQEDKKTSYENFFKYRETTFSGMRYDFSGRVATAESDDEREAYFETLWGNGGFEFWLGTYSDILFDPKANRYAYDFWAKKTRARINDTRKKDIIAPLDPPHAFGTKRPSLEEDYYDIFNRPNVDVVDIRKNPIAEIKPDGILLSDGTFYPLDVIALATGFDAVTGSMTNMGLRDIDGKPLEEAWKDGAMSYLGMCIKGYPNMFYLYATHGPTAFSNGPSSIEIQGRWIVEVIKRILENGWKNIQPTSRAQEEWKNKINAVSNATLLPLTDSWYMGANIPGKKREQLNYAGGLKQYELEGQNALKAWDGFAVA</sequence>
<evidence type="ECO:0000313" key="11">
    <source>
        <dbReference type="Proteomes" id="UP000024533"/>
    </source>
</evidence>
<name>A0A059JFD1_TRIIM</name>
<proteinExistence type="inferred from homology"/>
<keyword evidence="5" id="KW-0521">NADP</keyword>
<comment type="caution">
    <text evidence="10">The sequence shown here is derived from an EMBL/GenBank/DDBJ whole genome shotgun (WGS) entry which is preliminary data.</text>
</comment>
<keyword evidence="4" id="KW-0274">FAD</keyword>
<dbReference type="OrthoDB" id="66881at2759"/>
<evidence type="ECO:0000259" key="9">
    <source>
        <dbReference type="Pfam" id="PF07992"/>
    </source>
</evidence>
<evidence type="ECO:0000256" key="3">
    <source>
        <dbReference type="ARBA" id="ARBA00022630"/>
    </source>
</evidence>
<dbReference type="PANTHER" id="PTHR43098:SF3">
    <property type="entry name" value="L-ORNITHINE N(5)-MONOOXYGENASE-RELATED"/>
    <property type="match status" value="1"/>
</dbReference>
<accession>A0A059JFD1</accession>
<dbReference type="SUPFAM" id="SSF51905">
    <property type="entry name" value="FAD/NAD(P)-binding domain"/>
    <property type="match status" value="2"/>
</dbReference>
<dbReference type="Gene3D" id="3.50.50.60">
    <property type="entry name" value="FAD/NAD(P)-binding domain"/>
    <property type="match status" value="2"/>
</dbReference>
<dbReference type="InterPro" id="IPR050775">
    <property type="entry name" value="FAD-binding_Monooxygenases"/>
</dbReference>
<dbReference type="GO" id="GO:0004497">
    <property type="term" value="F:monooxygenase activity"/>
    <property type="evidence" value="ECO:0007669"/>
    <property type="project" value="UniProtKB-KW"/>
</dbReference>
<dbReference type="EMBL" id="AOKY01000138">
    <property type="protein sequence ID" value="KDB26378.1"/>
    <property type="molecule type" value="Genomic_DNA"/>
</dbReference>
<feature type="domain" description="FAD/NAD(P)-binding" evidence="9">
    <location>
        <begin position="8"/>
        <end position="223"/>
    </location>
</feature>
<evidence type="ECO:0000256" key="8">
    <source>
        <dbReference type="SAM" id="Phobius"/>
    </source>
</evidence>
<keyword evidence="8" id="KW-0812">Transmembrane</keyword>
<protein>
    <recommendedName>
        <fullName evidence="9">FAD/NAD(P)-binding domain-containing protein</fullName>
    </recommendedName>
</protein>
<keyword evidence="11" id="KW-1185">Reference proteome</keyword>
<dbReference type="Proteomes" id="UP000024533">
    <property type="component" value="Unassembled WGS sequence"/>
</dbReference>
<keyword evidence="7" id="KW-0503">Monooxygenase</keyword>
<evidence type="ECO:0000256" key="5">
    <source>
        <dbReference type="ARBA" id="ARBA00022857"/>
    </source>
</evidence>
<organism evidence="10 11">
    <name type="scientific">Trichophyton interdigitale (strain MR816)</name>
    <dbReference type="NCBI Taxonomy" id="1215338"/>
    <lineage>
        <taxon>Eukaryota</taxon>
        <taxon>Fungi</taxon>
        <taxon>Dikarya</taxon>
        <taxon>Ascomycota</taxon>
        <taxon>Pezizomycotina</taxon>
        <taxon>Eurotiomycetes</taxon>
        <taxon>Eurotiomycetidae</taxon>
        <taxon>Onygenales</taxon>
        <taxon>Arthrodermataceae</taxon>
        <taxon>Trichophyton</taxon>
    </lineage>
</organism>
<evidence type="ECO:0000256" key="7">
    <source>
        <dbReference type="ARBA" id="ARBA00023033"/>
    </source>
</evidence>
<evidence type="ECO:0000256" key="6">
    <source>
        <dbReference type="ARBA" id="ARBA00023002"/>
    </source>
</evidence>
<dbReference type="HOGENOM" id="CLU_006937_8_0_1"/>
<comment type="similarity">
    <text evidence="2">Belongs to the FAD-binding monooxygenase family.</text>
</comment>
<reference evidence="10 11" key="1">
    <citation type="submission" date="2014-02" db="EMBL/GenBank/DDBJ databases">
        <title>The Genome Sequence of Trichophyton interdigitale MR816.</title>
        <authorList>
            <consortium name="The Broad Institute Genomics Platform"/>
            <person name="Cuomo C.A."/>
            <person name="White T.C."/>
            <person name="Graser Y."/>
            <person name="Martinez-Rossi N."/>
            <person name="Heitman J."/>
            <person name="Young S.K."/>
            <person name="Zeng Q."/>
            <person name="Gargeya S."/>
            <person name="Abouelleil A."/>
            <person name="Alvarado L."/>
            <person name="Chapman S.B."/>
            <person name="Gainer-Dewar J."/>
            <person name="Goldberg J."/>
            <person name="Griggs A."/>
            <person name="Gujja S."/>
            <person name="Hansen M."/>
            <person name="Howarth C."/>
            <person name="Imamovic A."/>
            <person name="Larimer J."/>
            <person name="Martinez D."/>
            <person name="Murphy C."/>
            <person name="Pearson M.D."/>
            <person name="Persinoti G."/>
            <person name="Poon T."/>
            <person name="Priest M."/>
            <person name="Roberts A.D."/>
            <person name="Saif S."/>
            <person name="Shea T.D."/>
            <person name="Sykes S.N."/>
            <person name="Wortman J."/>
            <person name="Nusbaum C."/>
            <person name="Birren B."/>
        </authorList>
    </citation>
    <scope>NUCLEOTIDE SEQUENCE [LARGE SCALE GENOMIC DNA]</scope>
    <source>
        <strain evidence="10 11">MR816</strain>
    </source>
</reference>
<dbReference type="OMA" id="LPMRQGK"/>
<dbReference type="AlphaFoldDB" id="A0A059JFD1"/>
<evidence type="ECO:0000256" key="2">
    <source>
        <dbReference type="ARBA" id="ARBA00010139"/>
    </source>
</evidence>
<keyword evidence="6" id="KW-0560">Oxidoreductase</keyword>
<comment type="cofactor">
    <cofactor evidence="1">
        <name>FAD</name>
        <dbReference type="ChEBI" id="CHEBI:57692"/>
    </cofactor>
</comment>
<gene>
    <name evidence="10" type="ORF">H109_01802</name>
</gene>
<keyword evidence="8" id="KW-1133">Transmembrane helix</keyword>
<keyword evidence="3" id="KW-0285">Flavoprotein</keyword>
<dbReference type="PANTHER" id="PTHR43098">
    <property type="entry name" value="L-ORNITHINE N(5)-MONOOXYGENASE-RELATED"/>
    <property type="match status" value="1"/>
</dbReference>
<evidence type="ECO:0000313" key="10">
    <source>
        <dbReference type="EMBL" id="KDB26378.1"/>
    </source>
</evidence>
<dbReference type="PRINTS" id="PR00411">
    <property type="entry name" value="PNDRDTASEI"/>
</dbReference>
<dbReference type="InterPro" id="IPR023753">
    <property type="entry name" value="FAD/NAD-binding_dom"/>
</dbReference>
<dbReference type="STRING" id="1215338.A0A059JFD1"/>
<evidence type="ECO:0000256" key="1">
    <source>
        <dbReference type="ARBA" id="ARBA00001974"/>
    </source>
</evidence>